<sequence length="169" mass="18854">MLIRSETLFTELGTQAIESGLADTTLSTFYETVMAQDTDGNFQQRLKPFMPQLSLCSDKMINGAPPPIFYVGQDSCQRSLFGEDWASPESPVSPLRTPDPDLELASAEGYRNALNGKPYYGYARVQVDVNGIGYEVAFERLILTVRPSLKSTTRFCAFFGVIQDLQRTF</sequence>
<evidence type="ECO:0000313" key="1">
    <source>
        <dbReference type="EMBL" id="MBN9670399.1"/>
    </source>
</evidence>
<comment type="caution">
    <text evidence="1">The sequence shown here is derived from an EMBL/GenBank/DDBJ whole genome shotgun (WGS) entry which is preliminary data.</text>
</comment>
<dbReference type="AlphaFoldDB" id="A0A939ED10"/>
<reference evidence="1" key="1">
    <citation type="submission" date="2020-12" db="EMBL/GenBank/DDBJ databases">
        <title>Oil enriched cultivation method for isolating marine PHA-producing bacteria.</title>
        <authorList>
            <person name="Zheng W."/>
            <person name="Yu S."/>
            <person name="Huang Y."/>
        </authorList>
    </citation>
    <scope>NUCLEOTIDE SEQUENCE</scope>
    <source>
        <strain evidence="1">SY-2-12</strain>
    </source>
</reference>
<dbReference type="EMBL" id="JAEKJZ010000001">
    <property type="protein sequence ID" value="MBN9670399.1"/>
    <property type="molecule type" value="Genomic_DNA"/>
</dbReference>
<dbReference type="RefSeq" id="WP_207139886.1">
    <property type="nucleotide sequence ID" value="NZ_JAEKJZ010000001.1"/>
</dbReference>
<name>A0A939ED10_9HYPH</name>
<proteinExistence type="predicted"/>
<protein>
    <submittedName>
        <fullName evidence="1">Uncharacterized protein</fullName>
    </submittedName>
</protein>
<evidence type="ECO:0000313" key="2">
    <source>
        <dbReference type="Proteomes" id="UP000664096"/>
    </source>
</evidence>
<organism evidence="1 2">
    <name type="scientific">Roseibium aggregatum</name>
    <dbReference type="NCBI Taxonomy" id="187304"/>
    <lineage>
        <taxon>Bacteria</taxon>
        <taxon>Pseudomonadati</taxon>
        <taxon>Pseudomonadota</taxon>
        <taxon>Alphaproteobacteria</taxon>
        <taxon>Hyphomicrobiales</taxon>
        <taxon>Stappiaceae</taxon>
        <taxon>Roseibium</taxon>
    </lineage>
</organism>
<dbReference type="Proteomes" id="UP000664096">
    <property type="component" value="Unassembled WGS sequence"/>
</dbReference>
<gene>
    <name evidence="1" type="ORF">JF539_08620</name>
</gene>
<accession>A0A939ED10</accession>